<proteinExistence type="predicted"/>
<accession>A0A0C9ZQT5</accession>
<feature type="domain" description="Ribonuclease H1 N-terminal" evidence="1">
    <location>
        <begin position="18"/>
        <end position="51"/>
    </location>
</feature>
<dbReference type="InterPro" id="IPR037056">
    <property type="entry name" value="RNase_H1_N_sf"/>
</dbReference>
<sequence>QHYRDFTFDVPRAEVIGPFYLVTRGRRVGVFETWQRTSPYVIGVSCASFTRCRSLDDGLIRMLDAIDLGVAQWLP</sequence>
<feature type="non-terminal residue" evidence="2">
    <location>
        <position position="75"/>
    </location>
</feature>
<dbReference type="Proteomes" id="UP000054485">
    <property type="component" value="Unassembled WGS sequence"/>
</dbReference>
<reference evidence="2 3" key="1">
    <citation type="submission" date="2014-04" db="EMBL/GenBank/DDBJ databases">
        <authorList>
            <consortium name="DOE Joint Genome Institute"/>
            <person name="Kuo A."/>
            <person name="Ruytinx J."/>
            <person name="Rineau F."/>
            <person name="Colpaert J."/>
            <person name="Kohler A."/>
            <person name="Nagy L.G."/>
            <person name="Floudas D."/>
            <person name="Copeland A."/>
            <person name="Barry K.W."/>
            <person name="Cichocki N."/>
            <person name="Veneault-Fourrey C."/>
            <person name="LaButti K."/>
            <person name="Lindquist E.A."/>
            <person name="Lipzen A."/>
            <person name="Lundell T."/>
            <person name="Morin E."/>
            <person name="Murat C."/>
            <person name="Sun H."/>
            <person name="Tunlid A."/>
            <person name="Henrissat B."/>
            <person name="Grigoriev I.V."/>
            <person name="Hibbett D.S."/>
            <person name="Martin F."/>
            <person name="Nordberg H.P."/>
            <person name="Cantor M.N."/>
            <person name="Hua S.X."/>
        </authorList>
    </citation>
    <scope>NUCLEOTIDE SEQUENCE [LARGE SCALE GENOMIC DNA]</scope>
    <source>
        <strain evidence="2 3">UH-Slu-Lm8-n1</strain>
    </source>
</reference>
<keyword evidence="3" id="KW-1185">Reference proteome</keyword>
<gene>
    <name evidence="2" type="ORF">CY34DRAFT_19664</name>
</gene>
<dbReference type="InterPro" id="IPR009027">
    <property type="entry name" value="Ribosomal_bL9/RNase_H1_N"/>
</dbReference>
<dbReference type="HOGENOM" id="CLU_180224_0_0_1"/>
<dbReference type="SUPFAM" id="SSF55658">
    <property type="entry name" value="L9 N-domain-like"/>
    <property type="match status" value="1"/>
</dbReference>
<protein>
    <recommendedName>
        <fullName evidence="1">Ribonuclease H1 N-terminal domain-containing protein</fullName>
    </recommendedName>
</protein>
<evidence type="ECO:0000259" key="1">
    <source>
        <dbReference type="Pfam" id="PF01693"/>
    </source>
</evidence>
<dbReference type="Gene3D" id="3.40.970.10">
    <property type="entry name" value="Ribonuclease H1, N-terminal domain"/>
    <property type="match status" value="1"/>
</dbReference>
<dbReference type="InterPro" id="IPR011320">
    <property type="entry name" value="RNase_H1_N"/>
</dbReference>
<reference evidence="3" key="2">
    <citation type="submission" date="2015-01" db="EMBL/GenBank/DDBJ databases">
        <title>Evolutionary Origins and Diversification of the Mycorrhizal Mutualists.</title>
        <authorList>
            <consortium name="DOE Joint Genome Institute"/>
            <consortium name="Mycorrhizal Genomics Consortium"/>
            <person name="Kohler A."/>
            <person name="Kuo A."/>
            <person name="Nagy L.G."/>
            <person name="Floudas D."/>
            <person name="Copeland A."/>
            <person name="Barry K.W."/>
            <person name="Cichocki N."/>
            <person name="Veneault-Fourrey C."/>
            <person name="LaButti K."/>
            <person name="Lindquist E.A."/>
            <person name="Lipzen A."/>
            <person name="Lundell T."/>
            <person name="Morin E."/>
            <person name="Murat C."/>
            <person name="Riley R."/>
            <person name="Ohm R."/>
            <person name="Sun H."/>
            <person name="Tunlid A."/>
            <person name="Henrissat B."/>
            <person name="Grigoriev I.V."/>
            <person name="Hibbett D.S."/>
            <person name="Martin F."/>
        </authorList>
    </citation>
    <scope>NUCLEOTIDE SEQUENCE [LARGE SCALE GENOMIC DNA]</scope>
    <source>
        <strain evidence="3">UH-Slu-Lm8-n1</strain>
    </source>
</reference>
<name>A0A0C9ZQT5_9AGAM</name>
<evidence type="ECO:0000313" key="3">
    <source>
        <dbReference type="Proteomes" id="UP000054485"/>
    </source>
</evidence>
<evidence type="ECO:0000313" key="2">
    <source>
        <dbReference type="EMBL" id="KIK31691.1"/>
    </source>
</evidence>
<dbReference type="EMBL" id="KN836740">
    <property type="protein sequence ID" value="KIK31691.1"/>
    <property type="molecule type" value="Genomic_DNA"/>
</dbReference>
<dbReference type="AlphaFoldDB" id="A0A0C9ZQT5"/>
<dbReference type="OrthoDB" id="2685848at2759"/>
<dbReference type="STRING" id="930992.A0A0C9ZQT5"/>
<organism evidence="2 3">
    <name type="scientific">Suillus luteus UH-Slu-Lm8-n1</name>
    <dbReference type="NCBI Taxonomy" id="930992"/>
    <lineage>
        <taxon>Eukaryota</taxon>
        <taxon>Fungi</taxon>
        <taxon>Dikarya</taxon>
        <taxon>Basidiomycota</taxon>
        <taxon>Agaricomycotina</taxon>
        <taxon>Agaricomycetes</taxon>
        <taxon>Agaricomycetidae</taxon>
        <taxon>Boletales</taxon>
        <taxon>Suillineae</taxon>
        <taxon>Suillaceae</taxon>
        <taxon>Suillus</taxon>
    </lineage>
</organism>
<dbReference type="Pfam" id="PF01693">
    <property type="entry name" value="Cauli_VI"/>
    <property type="match status" value="1"/>
</dbReference>
<dbReference type="InParanoid" id="A0A0C9ZQT5"/>